<protein>
    <recommendedName>
        <fullName evidence="2">TonB-dependent receptor plug domain-containing protein</fullName>
    </recommendedName>
</protein>
<dbReference type="SUPFAM" id="SSF56935">
    <property type="entry name" value="Porins"/>
    <property type="match status" value="1"/>
</dbReference>
<dbReference type="Gene3D" id="2.60.40.1120">
    <property type="entry name" value="Carboxypeptidase-like, regulatory domain"/>
    <property type="match status" value="1"/>
</dbReference>
<dbReference type="Gene3D" id="2.170.130.10">
    <property type="entry name" value="TonB-dependent receptor, plug domain"/>
    <property type="match status" value="1"/>
</dbReference>
<dbReference type="EMBL" id="UINC01159043">
    <property type="protein sequence ID" value="SVD56908.1"/>
    <property type="molecule type" value="Genomic_DNA"/>
</dbReference>
<gene>
    <name evidence="1" type="ORF">METZ01_LOCUS409762</name>
</gene>
<dbReference type="InterPro" id="IPR037066">
    <property type="entry name" value="Plug_dom_sf"/>
</dbReference>
<evidence type="ECO:0008006" key="2">
    <source>
        <dbReference type="Google" id="ProtNLM"/>
    </source>
</evidence>
<reference evidence="1" key="1">
    <citation type="submission" date="2018-05" db="EMBL/GenBank/DDBJ databases">
        <authorList>
            <person name="Lanie J.A."/>
            <person name="Ng W.-L."/>
            <person name="Kazmierczak K.M."/>
            <person name="Andrzejewski T.M."/>
            <person name="Davidsen T.M."/>
            <person name="Wayne K.J."/>
            <person name="Tettelin H."/>
            <person name="Glass J.I."/>
            <person name="Rusch D."/>
            <person name="Podicherti R."/>
            <person name="Tsui H.-C.T."/>
            <person name="Winkler M.E."/>
        </authorList>
    </citation>
    <scope>NUCLEOTIDE SEQUENCE</scope>
</reference>
<feature type="non-terminal residue" evidence="1">
    <location>
        <position position="161"/>
    </location>
</feature>
<sequence>MKRIYLLFVSGYLSISITLGLENNLVTGKVVDLTTNRGISNVNLFIPKQNIGTATKEDGSFTLEILPNIKAILLVSHVAYVTKKIPLDGKSEELKIGLKEILFQAEDIVVTGTRTNQLYKNTPIATEVITKKEIENSGVNNVKDLLLTRSGININPSVYGG</sequence>
<name>A0A382WFL4_9ZZZZ</name>
<dbReference type="AlphaFoldDB" id="A0A382WFL4"/>
<organism evidence="1">
    <name type="scientific">marine metagenome</name>
    <dbReference type="NCBI Taxonomy" id="408172"/>
    <lineage>
        <taxon>unclassified sequences</taxon>
        <taxon>metagenomes</taxon>
        <taxon>ecological metagenomes</taxon>
    </lineage>
</organism>
<proteinExistence type="predicted"/>
<dbReference type="InterPro" id="IPR008969">
    <property type="entry name" value="CarboxyPept-like_regulatory"/>
</dbReference>
<evidence type="ECO:0000313" key="1">
    <source>
        <dbReference type="EMBL" id="SVD56908.1"/>
    </source>
</evidence>
<dbReference type="Pfam" id="PF13715">
    <property type="entry name" value="CarbopepD_reg_2"/>
    <property type="match status" value="1"/>
</dbReference>
<dbReference type="SUPFAM" id="SSF49464">
    <property type="entry name" value="Carboxypeptidase regulatory domain-like"/>
    <property type="match status" value="1"/>
</dbReference>
<accession>A0A382WFL4</accession>